<reference evidence="1 2" key="1">
    <citation type="submission" date="2014-03" db="EMBL/GenBank/DDBJ databases">
        <title>Genomics of Bifidobacteria.</title>
        <authorList>
            <person name="Ventura M."/>
            <person name="Milani C."/>
            <person name="Lugli G.A."/>
        </authorList>
    </citation>
    <scope>NUCLEOTIDE SEQUENCE [LARGE SCALE GENOMIC DNA]</scope>
    <source>
        <strain evidence="1 2">LMG 21775</strain>
    </source>
</reference>
<evidence type="ECO:0000313" key="1">
    <source>
        <dbReference type="EMBL" id="KFI82826.1"/>
    </source>
</evidence>
<organism evidence="1 2">
    <name type="scientific">Bifidobacterium psychraerophilum</name>
    <dbReference type="NCBI Taxonomy" id="218140"/>
    <lineage>
        <taxon>Bacteria</taxon>
        <taxon>Bacillati</taxon>
        <taxon>Actinomycetota</taxon>
        <taxon>Actinomycetes</taxon>
        <taxon>Bifidobacteriales</taxon>
        <taxon>Bifidobacteriaceae</taxon>
        <taxon>Bifidobacterium</taxon>
    </lineage>
</organism>
<protein>
    <submittedName>
        <fullName evidence="1">Uncharacterized protein</fullName>
    </submittedName>
</protein>
<gene>
    <name evidence="1" type="ORF">BPSY_0617</name>
</gene>
<name>A0A087CHS6_9BIFI</name>
<accession>A0A087CHS6</accession>
<dbReference type="EMBL" id="JGZI01000008">
    <property type="protein sequence ID" value="KFI82826.1"/>
    <property type="molecule type" value="Genomic_DNA"/>
</dbReference>
<comment type="caution">
    <text evidence="1">The sequence shown here is derived from an EMBL/GenBank/DDBJ whole genome shotgun (WGS) entry which is preliminary data.</text>
</comment>
<dbReference type="Proteomes" id="UP000029050">
    <property type="component" value="Unassembled WGS sequence"/>
</dbReference>
<dbReference type="STRING" id="218140.BPSY_0617"/>
<sequence length="61" mass="6823">MMIILGITVVALIAIASFFGVQNHLSSQAEKLQHGDEIDRETAKALRDISSKMDQGKYLYR</sequence>
<dbReference type="eggNOG" id="ENOG5031W9X">
    <property type="taxonomic scope" value="Bacteria"/>
</dbReference>
<evidence type="ECO:0000313" key="2">
    <source>
        <dbReference type="Proteomes" id="UP000029050"/>
    </source>
</evidence>
<proteinExistence type="predicted"/>
<keyword evidence="2" id="KW-1185">Reference proteome</keyword>
<dbReference type="AlphaFoldDB" id="A0A087CHS6"/>